<evidence type="ECO:0000256" key="4">
    <source>
        <dbReference type="ARBA" id="ARBA00022702"/>
    </source>
</evidence>
<dbReference type="PANTHER" id="PTHR34270:SF3">
    <property type="entry name" value="PROTEIN RALF-LIKE 16-RELATED"/>
    <property type="match status" value="1"/>
</dbReference>
<protein>
    <submittedName>
        <fullName evidence="9">Uncharacterized protein</fullName>
    </submittedName>
</protein>
<evidence type="ECO:0000313" key="10">
    <source>
        <dbReference type="Proteomes" id="UP000029981"/>
    </source>
</evidence>
<dbReference type="PANTHER" id="PTHR34270">
    <property type="entry name" value="PROTEIN RALF-LIKE 15-RELATED"/>
    <property type="match status" value="1"/>
</dbReference>
<dbReference type="Pfam" id="PF05498">
    <property type="entry name" value="RALF"/>
    <property type="match status" value="1"/>
</dbReference>
<keyword evidence="10" id="KW-1185">Reference proteome</keyword>
<reference evidence="9 10" key="3">
    <citation type="journal article" date="2010" name="BMC Genomics">
        <title>Transcriptome sequencing and comparative analysis of cucumber flowers with different sex types.</title>
        <authorList>
            <person name="Guo S."/>
            <person name="Zheng Y."/>
            <person name="Joung J.G."/>
            <person name="Liu S."/>
            <person name="Zhang Z."/>
            <person name="Crasta O.R."/>
            <person name="Sobral B.W."/>
            <person name="Xu Y."/>
            <person name="Huang S."/>
            <person name="Fei Z."/>
        </authorList>
    </citation>
    <scope>NUCLEOTIDE SEQUENCE [LARGE SCALE GENOMIC DNA]</scope>
    <source>
        <strain evidence="10">cv. 9930</strain>
    </source>
</reference>
<keyword evidence="6" id="KW-1015">Disulfide bond</keyword>
<evidence type="ECO:0000256" key="2">
    <source>
        <dbReference type="ARBA" id="ARBA00009178"/>
    </source>
</evidence>
<evidence type="ECO:0000256" key="5">
    <source>
        <dbReference type="ARBA" id="ARBA00022729"/>
    </source>
</evidence>
<feature type="signal peptide" evidence="8">
    <location>
        <begin position="1"/>
        <end position="23"/>
    </location>
</feature>
<keyword evidence="3" id="KW-0964">Secreted</keyword>
<keyword evidence="5 8" id="KW-0732">Signal</keyword>
<evidence type="ECO:0000313" key="9">
    <source>
        <dbReference type="EMBL" id="KGN49064.1"/>
    </source>
</evidence>
<dbReference type="GO" id="GO:0005576">
    <property type="term" value="C:extracellular region"/>
    <property type="evidence" value="ECO:0007669"/>
    <property type="project" value="UniProtKB-SubCell"/>
</dbReference>
<evidence type="ECO:0000256" key="6">
    <source>
        <dbReference type="ARBA" id="ARBA00023157"/>
    </source>
</evidence>
<accession>A0A0A0KJT5</accession>
<sequence>MAGNTNKTLVILMIAMIMACSLIENPTNATSLGYGVIGKGDARCKDGKCEILGDPANNYTRGCEPEEHCRSGSSGSPDQ</sequence>
<dbReference type="AlphaFoldDB" id="A0A0A0KJT5"/>
<evidence type="ECO:0000256" key="1">
    <source>
        <dbReference type="ARBA" id="ARBA00004613"/>
    </source>
</evidence>
<dbReference type="InterPro" id="IPR008801">
    <property type="entry name" value="RALF"/>
</dbReference>
<gene>
    <name evidence="9" type="ORF">Csa_6G511800</name>
</gene>
<reference evidence="9 10" key="1">
    <citation type="journal article" date="2009" name="Nat. Genet.">
        <title>The genome of the cucumber, Cucumis sativus L.</title>
        <authorList>
            <person name="Huang S."/>
            <person name="Li R."/>
            <person name="Zhang Z."/>
            <person name="Li L."/>
            <person name="Gu X."/>
            <person name="Fan W."/>
            <person name="Lucas W.J."/>
            <person name="Wang X."/>
            <person name="Xie B."/>
            <person name="Ni P."/>
            <person name="Ren Y."/>
            <person name="Zhu H."/>
            <person name="Li J."/>
            <person name="Lin K."/>
            <person name="Jin W."/>
            <person name="Fei Z."/>
            <person name="Li G."/>
            <person name="Staub J."/>
            <person name="Kilian A."/>
            <person name="van der Vossen E.A."/>
            <person name="Wu Y."/>
            <person name="Guo J."/>
            <person name="He J."/>
            <person name="Jia Z."/>
            <person name="Ren Y."/>
            <person name="Tian G."/>
            <person name="Lu Y."/>
            <person name="Ruan J."/>
            <person name="Qian W."/>
            <person name="Wang M."/>
            <person name="Huang Q."/>
            <person name="Li B."/>
            <person name="Xuan Z."/>
            <person name="Cao J."/>
            <person name="Asan"/>
            <person name="Wu Z."/>
            <person name="Zhang J."/>
            <person name="Cai Q."/>
            <person name="Bai Y."/>
            <person name="Zhao B."/>
            <person name="Han Y."/>
            <person name="Li Y."/>
            <person name="Li X."/>
            <person name="Wang S."/>
            <person name="Shi Q."/>
            <person name="Liu S."/>
            <person name="Cho W.K."/>
            <person name="Kim J.Y."/>
            <person name="Xu Y."/>
            <person name="Heller-Uszynska K."/>
            <person name="Miao H."/>
            <person name="Cheng Z."/>
            <person name="Zhang S."/>
            <person name="Wu J."/>
            <person name="Yang Y."/>
            <person name="Kang H."/>
            <person name="Li M."/>
            <person name="Liang H."/>
            <person name="Ren X."/>
            <person name="Shi Z."/>
            <person name="Wen M."/>
            <person name="Jian M."/>
            <person name="Yang H."/>
            <person name="Zhang G."/>
            <person name="Yang Z."/>
            <person name="Chen R."/>
            <person name="Liu S."/>
            <person name="Li J."/>
            <person name="Ma L."/>
            <person name="Liu H."/>
            <person name="Zhou Y."/>
            <person name="Zhao J."/>
            <person name="Fang X."/>
            <person name="Li G."/>
            <person name="Fang L."/>
            <person name="Li Y."/>
            <person name="Liu D."/>
            <person name="Zheng H."/>
            <person name="Zhang Y."/>
            <person name="Qin N."/>
            <person name="Li Z."/>
            <person name="Yang G."/>
            <person name="Yang S."/>
            <person name="Bolund L."/>
            <person name="Kristiansen K."/>
            <person name="Zheng H."/>
            <person name="Li S."/>
            <person name="Zhang X."/>
            <person name="Yang H."/>
            <person name="Wang J."/>
            <person name="Sun R."/>
            <person name="Zhang B."/>
            <person name="Jiang S."/>
            <person name="Wang J."/>
            <person name="Du Y."/>
            <person name="Li S."/>
        </authorList>
    </citation>
    <scope>NUCLEOTIDE SEQUENCE [LARGE SCALE GENOMIC DNA]</scope>
    <source>
        <strain evidence="10">cv. 9930</strain>
    </source>
</reference>
<reference evidence="9 10" key="2">
    <citation type="journal article" date="2009" name="PLoS ONE">
        <title>An integrated genetic and cytogenetic map of the cucumber genome.</title>
        <authorList>
            <person name="Ren Y."/>
            <person name="Zhang Z."/>
            <person name="Liu J."/>
            <person name="Staub J.E."/>
            <person name="Han Y."/>
            <person name="Cheng Z."/>
            <person name="Li X."/>
            <person name="Lu J."/>
            <person name="Miao H."/>
            <person name="Kang H."/>
            <person name="Xie B."/>
            <person name="Gu X."/>
            <person name="Wang X."/>
            <person name="Du Y."/>
            <person name="Jin W."/>
            <person name="Huang S."/>
        </authorList>
    </citation>
    <scope>NUCLEOTIDE SEQUENCE [LARGE SCALE GENOMIC DNA]</scope>
    <source>
        <strain evidence="10">cv. 9930</strain>
    </source>
</reference>
<dbReference type="GO" id="GO:0040008">
    <property type="term" value="P:regulation of growth"/>
    <property type="evidence" value="ECO:0007669"/>
    <property type="project" value="UniProtKB-ARBA"/>
</dbReference>
<feature type="chain" id="PRO_5001972220" evidence="8">
    <location>
        <begin position="24"/>
        <end position="79"/>
    </location>
</feature>
<comment type="function">
    <text evidence="7">Cell signaling peptide that may regulate plant stress, growth, and development. Mediates a rapid alkalinization of extracellular space by mediating a transient increase in the cytoplasmic Ca(2+) concentration leading to a calcium-dependent signaling events through a cell surface receptor and a concomitant activation of some intracellular mitogen-activated protein kinases.</text>
</comment>
<dbReference type="GO" id="GO:0005179">
    <property type="term" value="F:hormone activity"/>
    <property type="evidence" value="ECO:0007669"/>
    <property type="project" value="UniProtKB-KW"/>
</dbReference>
<dbReference type="Gramene" id="KGN49064">
    <property type="protein sequence ID" value="KGN49064"/>
    <property type="gene ID" value="Csa_6G511800"/>
</dbReference>
<reference evidence="9 10" key="4">
    <citation type="journal article" date="2011" name="BMC Genomics">
        <title>RNA-Seq improves annotation of protein-coding genes in the cucumber genome.</title>
        <authorList>
            <person name="Li Z."/>
            <person name="Zhang Z."/>
            <person name="Yan P."/>
            <person name="Huang S."/>
            <person name="Fei Z."/>
            <person name="Lin K."/>
        </authorList>
    </citation>
    <scope>NUCLEOTIDE SEQUENCE [LARGE SCALE GENOMIC DNA]</scope>
    <source>
        <strain evidence="10">cv. 9930</strain>
    </source>
</reference>
<evidence type="ECO:0000256" key="8">
    <source>
        <dbReference type="SAM" id="SignalP"/>
    </source>
</evidence>
<evidence type="ECO:0000256" key="3">
    <source>
        <dbReference type="ARBA" id="ARBA00022525"/>
    </source>
</evidence>
<name>A0A0A0KJT5_CUCSA</name>
<dbReference type="Proteomes" id="UP000029981">
    <property type="component" value="Chromosome 6"/>
</dbReference>
<evidence type="ECO:0000256" key="7">
    <source>
        <dbReference type="ARBA" id="ARBA00037228"/>
    </source>
</evidence>
<proteinExistence type="inferred from homology"/>
<comment type="subcellular location">
    <subcellularLocation>
        <location evidence="1">Secreted</location>
    </subcellularLocation>
</comment>
<organism evidence="9 10">
    <name type="scientific">Cucumis sativus</name>
    <name type="common">Cucumber</name>
    <dbReference type="NCBI Taxonomy" id="3659"/>
    <lineage>
        <taxon>Eukaryota</taxon>
        <taxon>Viridiplantae</taxon>
        <taxon>Streptophyta</taxon>
        <taxon>Embryophyta</taxon>
        <taxon>Tracheophyta</taxon>
        <taxon>Spermatophyta</taxon>
        <taxon>Magnoliopsida</taxon>
        <taxon>eudicotyledons</taxon>
        <taxon>Gunneridae</taxon>
        <taxon>Pentapetalae</taxon>
        <taxon>rosids</taxon>
        <taxon>fabids</taxon>
        <taxon>Cucurbitales</taxon>
        <taxon>Cucurbitaceae</taxon>
        <taxon>Benincaseae</taxon>
        <taxon>Cucumis</taxon>
    </lineage>
</organism>
<keyword evidence="4" id="KW-0372">Hormone</keyword>
<comment type="similarity">
    <text evidence="2">Belongs to the plant rapid alkalinization factor (RALF) family.</text>
</comment>
<dbReference type="PROSITE" id="PS51257">
    <property type="entry name" value="PROKAR_LIPOPROTEIN"/>
    <property type="match status" value="1"/>
</dbReference>
<dbReference type="EMBL" id="CM002927">
    <property type="protein sequence ID" value="KGN49064.1"/>
    <property type="molecule type" value="Genomic_DNA"/>
</dbReference>